<protein>
    <submittedName>
        <fullName evidence="2">Predicted signal transduction protein</fullName>
    </submittedName>
</protein>
<dbReference type="Gene3D" id="3.30.450.40">
    <property type="match status" value="1"/>
</dbReference>
<reference evidence="2 3" key="2">
    <citation type="journal article" date="2010" name="J. Bacteriol.">
        <title>Complete genome sequence of Methanothermobacter marburgensis, a methanoarchaeon model organism.</title>
        <authorList>
            <person name="Liesegang H."/>
            <person name="Kaster A.K."/>
            <person name="Wiezer A."/>
            <person name="Goenrich M."/>
            <person name="Wollherr A."/>
            <person name="Seedorf H."/>
            <person name="Gottschalk G."/>
            <person name="Thauer R.K."/>
        </authorList>
    </citation>
    <scope>NUCLEOTIDE SEQUENCE [LARGE SCALE GENOMIC DNA]</scope>
    <source>
        <strain evidence="3">ATCC BAA-927 / DSM 2133 / JCM 14651 / NBRC 100331 / OCM 82 / Marburg</strain>
    </source>
</reference>
<keyword evidence="3" id="KW-1185">Reference proteome</keyword>
<evidence type="ECO:0000313" key="2">
    <source>
        <dbReference type="EMBL" id="ADL59290.1"/>
    </source>
</evidence>
<proteinExistence type="predicted"/>
<dbReference type="GeneID" id="9705432"/>
<dbReference type="PATRIC" id="fig|79929.8.peg.1660"/>
<dbReference type="GeneID" id="77400490"/>
<dbReference type="KEGG" id="mmg:MTBMA_c17210"/>
<dbReference type="RefSeq" id="WP_013296500.1">
    <property type="nucleotide sequence ID" value="NC_014408.1"/>
</dbReference>
<evidence type="ECO:0000313" key="3">
    <source>
        <dbReference type="Proteomes" id="UP000000345"/>
    </source>
</evidence>
<dbReference type="AlphaFoldDB" id="D9PYJ2"/>
<dbReference type="PaxDb" id="79929-MTBMA_c17210"/>
<dbReference type="STRING" id="79929.MTBMA_c17210"/>
<dbReference type="Pfam" id="PF13185">
    <property type="entry name" value="GAF_2"/>
    <property type="match status" value="1"/>
</dbReference>
<dbReference type="Proteomes" id="UP000000345">
    <property type="component" value="Chromosome"/>
</dbReference>
<dbReference type="OrthoDB" id="70656at2157"/>
<accession>D9PYJ2</accession>
<dbReference type="SUPFAM" id="SSF55781">
    <property type="entry name" value="GAF domain-like"/>
    <property type="match status" value="1"/>
</dbReference>
<dbReference type="InterPro" id="IPR003018">
    <property type="entry name" value="GAF"/>
</dbReference>
<organism evidence="2 3">
    <name type="scientific">Methanothermobacter marburgensis (strain ATCC BAA-927 / DSM 2133 / JCM 14651 / NBRC 100331 / OCM 82 / Marburg)</name>
    <name type="common">Methanobacterium thermoautotrophicum</name>
    <dbReference type="NCBI Taxonomy" id="79929"/>
    <lineage>
        <taxon>Archaea</taxon>
        <taxon>Methanobacteriati</taxon>
        <taxon>Methanobacteriota</taxon>
        <taxon>Methanomada group</taxon>
        <taxon>Methanobacteria</taxon>
        <taxon>Methanobacteriales</taxon>
        <taxon>Methanobacteriaceae</taxon>
        <taxon>Methanothermobacter</taxon>
    </lineage>
</organism>
<reference key="1">
    <citation type="submission" date="2009-08" db="EMBL/GenBank/DDBJ databases">
        <title>The genome sequence of Methanothermobacter marburgensis.</title>
        <authorList>
            <person name="Kaster A."/>
            <person name="Seedorf H."/>
            <person name="Goenrich M."/>
            <person name="Wiezer A."/>
            <person name="Liesegang H."/>
            <person name="Thauer R."/>
            <person name="Gottschalk G."/>
        </authorList>
    </citation>
    <scope>NUCLEOTIDE SEQUENCE</scope>
    <source>
        <strain>Marburg</strain>
    </source>
</reference>
<dbReference type="EMBL" id="CP001710">
    <property type="protein sequence ID" value="ADL59290.1"/>
    <property type="molecule type" value="Genomic_DNA"/>
</dbReference>
<dbReference type="HOGENOM" id="CLU_1582934_0_0_2"/>
<gene>
    <name evidence="2" type="ordered locus">MTBMA_c17210</name>
</gene>
<dbReference type="InterPro" id="IPR029016">
    <property type="entry name" value="GAF-like_dom_sf"/>
</dbReference>
<name>D9PYJ2_METTM</name>
<evidence type="ECO:0000259" key="1">
    <source>
        <dbReference type="Pfam" id="PF13185"/>
    </source>
</evidence>
<sequence length="169" mass="18903">MNDLREKLESVSSVKEASDIVFDEIKMRTGSRYCYVAYVDPENGDSVGIRFSHLTDYCSYYEEMGEARFRLPKSGRYGGLLGYSLDTGESFFTNNPAGHPAAHGIPEGHIKVSRFLSLAVKDDEGILGQIVAADPPENYNEGHLRVAEKIAETYAGVLRRFYRGEIPLR</sequence>
<feature type="domain" description="GAF" evidence="1">
    <location>
        <begin position="12"/>
        <end position="157"/>
    </location>
</feature>